<dbReference type="PANTHER" id="PTHR48475">
    <property type="entry name" value="RIBONUCLEASE H"/>
    <property type="match status" value="1"/>
</dbReference>
<dbReference type="EMBL" id="BAABME010007008">
    <property type="protein sequence ID" value="GAA0169885.1"/>
    <property type="molecule type" value="Genomic_DNA"/>
</dbReference>
<gene>
    <name evidence="1" type="ORF">LIER_24267</name>
</gene>
<protein>
    <recommendedName>
        <fullName evidence="3">RNase H type-1 domain-containing protein</fullName>
    </recommendedName>
</protein>
<dbReference type="InterPro" id="IPR036397">
    <property type="entry name" value="RNaseH_sf"/>
</dbReference>
<sequence length="167" mass="19714">MGFKVNHGPSQRSVWIKHESLVKYHVKAIQLAKKFEQIVLKHIPRAQNEEANHLLRLAMTYYDELPQGVYMEVREVPTYEGEITLLVIEEPTDWMTPKAQSLVNGHLPDNVTEARKIKNRSFRFYMYEDELYKKSWDGPLLRCVSIEDISKTIPRTWHASNFSKYYV</sequence>
<dbReference type="GO" id="GO:0003676">
    <property type="term" value="F:nucleic acid binding"/>
    <property type="evidence" value="ECO:0007669"/>
    <property type="project" value="InterPro"/>
</dbReference>
<dbReference type="PANTHER" id="PTHR48475:SF2">
    <property type="entry name" value="RIBONUCLEASE H"/>
    <property type="match status" value="1"/>
</dbReference>
<name>A0AAV3R0R9_LITER</name>
<organism evidence="1 2">
    <name type="scientific">Lithospermum erythrorhizon</name>
    <name type="common">Purple gromwell</name>
    <name type="synonym">Lithospermum officinale var. erythrorhizon</name>
    <dbReference type="NCBI Taxonomy" id="34254"/>
    <lineage>
        <taxon>Eukaryota</taxon>
        <taxon>Viridiplantae</taxon>
        <taxon>Streptophyta</taxon>
        <taxon>Embryophyta</taxon>
        <taxon>Tracheophyta</taxon>
        <taxon>Spermatophyta</taxon>
        <taxon>Magnoliopsida</taxon>
        <taxon>eudicotyledons</taxon>
        <taxon>Gunneridae</taxon>
        <taxon>Pentapetalae</taxon>
        <taxon>asterids</taxon>
        <taxon>lamiids</taxon>
        <taxon>Boraginales</taxon>
        <taxon>Boraginaceae</taxon>
        <taxon>Boraginoideae</taxon>
        <taxon>Lithospermeae</taxon>
        <taxon>Lithospermum</taxon>
    </lineage>
</organism>
<reference evidence="1 2" key="1">
    <citation type="submission" date="2024-01" db="EMBL/GenBank/DDBJ databases">
        <title>The complete chloroplast genome sequence of Lithospermum erythrorhizon: insights into the phylogenetic relationship among Boraginaceae species and the maternal lineages of purple gromwells.</title>
        <authorList>
            <person name="Okada T."/>
            <person name="Watanabe K."/>
        </authorList>
    </citation>
    <scope>NUCLEOTIDE SEQUENCE [LARGE SCALE GENOMIC DNA]</scope>
</reference>
<accession>A0AAV3R0R9</accession>
<evidence type="ECO:0008006" key="3">
    <source>
        <dbReference type="Google" id="ProtNLM"/>
    </source>
</evidence>
<comment type="caution">
    <text evidence="1">The sequence shown here is derived from an EMBL/GenBank/DDBJ whole genome shotgun (WGS) entry which is preliminary data.</text>
</comment>
<evidence type="ECO:0000313" key="1">
    <source>
        <dbReference type="EMBL" id="GAA0169885.1"/>
    </source>
</evidence>
<dbReference type="Gene3D" id="3.30.420.10">
    <property type="entry name" value="Ribonuclease H-like superfamily/Ribonuclease H"/>
    <property type="match status" value="1"/>
</dbReference>
<dbReference type="AlphaFoldDB" id="A0AAV3R0R9"/>
<dbReference type="Proteomes" id="UP001454036">
    <property type="component" value="Unassembled WGS sequence"/>
</dbReference>
<proteinExistence type="predicted"/>
<evidence type="ECO:0000313" key="2">
    <source>
        <dbReference type="Proteomes" id="UP001454036"/>
    </source>
</evidence>
<keyword evidence="2" id="KW-1185">Reference proteome</keyword>